<dbReference type="EMBL" id="JBHUFD010000003">
    <property type="protein sequence ID" value="MFD1873086.1"/>
    <property type="molecule type" value="Genomic_DNA"/>
</dbReference>
<proteinExistence type="inferred from homology"/>
<dbReference type="RefSeq" id="WP_382313597.1">
    <property type="nucleotide sequence ID" value="NZ_JBHUFD010000003.1"/>
</dbReference>
<sequence length="492" mass="53574">MSATTFRQRAAIRRRAAQLRQTVQLSVFSKAYLRSIAPFLVMALVLALGACSSFLDVQPREAIADDATIVDQQSSLTALNGVYSALGSGGYYGTSFQSVGYLGGGDIQWTGTQSQVQEFITHNVRADNSTISTVWSSIYTTINRANQVLASVPGVTDPLLTTALRNQYLGEAYFVRGLAYFDLGRTFGGVPLITQPTLTATDNQGVARASQADTYAQALRDLDAAEPLLPNPATLGANDRYRATRKAAWALKARLYLYQGNWALAEDYATRVISDQANYQLLAPFNAWFANNARGTRESIFEIFYNGTTEPNTHRSNWQPTANGGTRQWAPNAALVTLLTTAPNNTANGRSTLIANTGTTWYGNLYYRNPGSDPSYVLRLAEQYLIRAEARARQNKLADALADLNAVRTRAGLAASPAATQADILLAIEAERRLEFALEPHRWFDLARTGRATTVFADPLSSGAPLPAFRLLLPVPISQLQVDAALVQNPGY</sequence>
<evidence type="ECO:0000256" key="5">
    <source>
        <dbReference type="ARBA" id="ARBA00023237"/>
    </source>
</evidence>
<keyword evidence="6" id="KW-0812">Transmembrane</keyword>
<evidence type="ECO:0000313" key="9">
    <source>
        <dbReference type="EMBL" id="MFD1873086.1"/>
    </source>
</evidence>
<dbReference type="SUPFAM" id="SSF48452">
    <property type="entry name" value="TPR-like"/>
    <property type="match status" value="1"/>
</dbReference>
<evidence type="ECO:0000256" key="2">
    <source>
        <dbReference type="ARBA" id="ARBA00006275"/>
    </source>
</evidence>
<dbReference type="InterPro" id="IPR012944">
    <property type="entry name" value="SusD_RagB_dom"/>
</dbReference>
<feature type="domain" description="RagB/SusD" evidence="7">
    <location>
        <begin position="363"/>
        <end position="492"/>
    </location>
</feature>
<evidence type="ECO:0000256" key="1">
    <source>
        <dbReference type="ARBA" id="ARBA00004442"/>
    </source>
</evidence>
<feature type="domain" description="SusD-like N-terminal" evidence="8">
    <location>
        <begin position="54"/>
        <end position="257"/>
    </location>
</feature>
<evidence type="ECO:0000259" key="7">
    <source>
        <dbReference type="Pfam" id="PF07980"/>
    </source>
</evidence>
<keyword evidence="5" id="KW-0998">Cell outer membrane</keyword>
<name>A0ABW4QV94_9BACT</name>
<keyword evidence="4 6" id="KW-0472">Membrane</keyword>
<accession>A0ABW4QV94</accession>
<evidence type="ECO:0000256" key="3">
    <source>
        <dbReference type="ARBA" id="ARBA00022729"/>
    </source>
</evidence>
<gene>
    <name evidence="9" type="ORF">ACFSDX_11645</name>
</gene>
<dbReference type="Gene3D" id="1.25.40.390">
    <property type="match status" value="1"/>
</dbReference>
<comment type="subcellular location">
    <subcellularLocation>
        <location evidence="1">Cell outer membrane</location>
    </subcellularLocation>
</comment>
<organism evidence="9 10">
    <name type="scientific">Hymenobacter bucti</name>
    <dbReference type="NCBI Taxonomy" id="1844114"/>
    <lineage>
        <taxon>Bacteria</taxon>
        <taxon>Pseudomonadati</taxon>
        <taxon>Bacteroidota</taxon>
        <taxon>Cytophagia</taxon>
        <taxon>Cytophagales</taxon>
        <taxon>Hymenobacteraceae</taxon>
        <taxon>Hymenobacter</taxon>
    </lineage>
</organism>
<reference evidence="10" key="1">
    <citation type="journal article" date="2019" name="Int. J. Syst. Evol. Microbiol.">
        <title>The Global Catalogue of Microorganisms (GCM) 10K type strain sequencing project: providing services to taxonomists for standard genome sequencing and annotation.</title>
        <authorList>
            <consortium name="The Broad Institute Genomics Platform"/>
            <consortium name="The Broad Institute Genome Sequencing Center for Infectious Disease"/>
            <person name="Wu L."/>
            <person name="Ma J."/>
        </authorList>
    </citation>
    <scope>NUCLEOTIDE SEQUENCE [LARGE SCALE GENOMIC DNA]</scope>
    <source>
        <strain evidence="10">CGMCC 1.15795</strain>
    </source>
</reference>
<evidence type="ECO:0000259" key="8">
    <source>
        <dbReference type="Pfam" id="PF14322"/>
    </source>
</evidence>
<comment type="similarity">
    <text evidence="2">Belongs to the SusD family.</text>
</comment>
<dbReference type="Pfam" id="PF07980">
    <property type="entry name" value="SusD_RagB"/>
    <property type="match status" value="1"/>
</dbReference>
<evidence type="ECO:0000256" key="6">
    <source>
        <dbReference type="SAM" id="Phobius"/>
    </source>
</evidence>
<evidence type="ECO:0000256" key="4">
    <source>
        <dbReference type="ARBA" id="ARBA00023136"/>
    </source>
</evidence>
<comment type="caution">
    <text evidence="9">The sequence shown here is derived from an EMBL/GenBank/DDBJ whole genome shotgun (WGS) entry which is preliminary data.</text>
</comment>
<dbReference type="CDD" id="cd08977">
    <property type="entry name" value="SusD"/>
    <property type="match status" value="1"/>
</dbReference>
<dbReference type="Pfam" id="PF14322">
    <property type="entry name" value="SusD-like_3"/>
    <property type="match status" value="1"/>
</dbReference>
<dbReference type="InterPro" id="IPR011990">
    <property type="entry name" value="TPR-like_helical_dom_sf"/>
</dbReference>
<keyword evidence="3" id="KW-0732">Signal</keyword>
<keyword evidence="6" id="KW-1133">Transmembrane helix</keyword>
<evidence type="ECO:0000313" key="10">
    <source>
        <dbReference type="Proteomes" id="UP001597197"/>
    </source>
</evidence>
<dbReference type="Proteomes" id="UP001597197">
    <property type="component" value="Unassembled WGS sequence"/>
</dbReference>
<dbReference type="InterPro" id="IPR033985">
    <property type="entry name" value="SusD-like_N"/>
</dbReference>
<feature type="transmembrane region" description="Helical" evidence="6">
    <location>
        <begin position="36"/>
        <end position="55"/>
    </location>
</feature>
<protein>
    <submittedName>
        <fullName evidence="9">RagB/SusD family nutrient uptake outer membrane protein</fullName>
    </submittedName>
</protein>
<keyword evidence="10" id="KW-1185">Reference proteome</keyword>